<evidence type="ECO:0000313" key="3">
    <source>
        <dbReference type="Proteomes" id="UP000189545"/>
    </source>
</evidence>
<evidence type="ECO:0000256" key="1">
    <source>
        <dbReference type="SAM" id="Phobius"/>
    </source>
</evidence>
<keyword evidence="3" id="KW-1185">Reference proteome</keyword>
<reference evidence="2 3" key="1">
    <citation type="submission" date="2016-03" db="EMBL/GenBank/DDBJ databases">
        <title>Complete genome sequence of Shewanella psychrophila WP2, a deep sea bacterium isolated from west Pacific sediment.</title>
        <authorList>
            <person name="Xu G."/>
            <person name="Jian H."/>
        </authorList>
    </citation>
    <scope>NUCLEOTIDE SEQUENCE [LARGE SCALE GENOMIC DNA]</scope>
    <source>
        <strain evidence="2 3">WP2</strain>
    </source>
</reference>
<keyword evidence="1" id="KW-0812">Transmembrane</keyword>
<evidence type="ECO:0000313" key="2">
    <source>
        <dbReference type="EMBL" id="AQS37723.1"/>
    </source>
</evidence>
<keyword evidence="1" id="KW-0472">Membrane</keyword>
<accession>A0A1S6HQB5</accession>
<dbReference type="OrthoDB" id="6264785at2"/>
<evidence type="ECO:0008006" key="4">
    <source>
        <dbReference type="Google" id="ProtNLM"/>
    </source>
</evidence>
<name>A0A1S6HQB5_9GAMM</name>
<gene>
    <name evidence="2" type="ORF">Sps_02570</name>
</gene>
<dbReference type="RefSeq" id="WP_077752856.1">
    <property type="nucleotide sequence ID" value="NZ_CP014782.1"/>
</dbReference>
<dbReference type="KEGG" id="spsw:Sps_02570"/>
<keyword evidence="1" id="KW-1133">Transmembrane helix</keyword>
<sequence length="115" mass="13163">MTPTILKVLFIAIGIFLAYKLIFSGKKGLTIFEMHFKDGRLKSHKGKIPEKFQKDCRALVKSEKLTCTVRCEKLSGAVRLHISANVNDAITQRIRNLFPFEYYDKKQVDNSRQAG</sequence>
<feature type="transmembrane region" description="Helical" evidence="1">
    <location>
        <begin position="6"/>
        <end position="23"/>
    </location>
</feature>
<dbReference type="InterPro" id="IPR022090">
    <property type="entry name" value="DUF3634"/>
</dbReference>
<proteinExistence type="predicted"/>
<dbReference type="AlphaFoldDB" id="A0A1S6HQB5"/>
<dbReference type="EMBL" id="CP014782">
    <property type="protein sequence ID" value="AQS37723.1"/>
    <property type="molecule type" value="Genomic_DNA"/>
</dbReference>
<protein>
    <recommendedName>
        <fullName evidence="4">DUF3634 family protein</fullName>
    </recommendedName>
</protein>
<dbReference type="Pfam" id="PF12321">
    <property type="entry name" value="DUF3634"/>
    <property type="match status" value="1"/>
</dbReference>
<dbReference type="Proteomes" id="UP000189545">
    <property type="component" value="Chromosome"/>
</dbReference>
<organism evidence="2 3">
    <name type="scientific">Shewanella psychrophila</name>
    <dbReference type="NCBI Taxonomy" id="225848"/>
    <lineage>
        <taxon>Bacteria</taxon>
        <taxon>Pseudomonadati</taxon>
        <taxon>Pseudomonadota</taxon>
        <taxon>Gammaproteobacteria</taxon>
        <taxon>Alteromonadales</taxon>
        <taxon>Shewanellaceae</taxon>
        <taxon>Shewanella</taxon>
    </lineage>
</organism>